<name>A0A1S2N7Z8_9BURK</name>
<keyword evidence="1" id="KW-0472">Membrane</keyword>
<evidence type="ECO:0000256" key="1">
    <source>
        <dbReference type="SAM" id="Phobius"/>
    </source>
</evidence>
<sequence length="57" mass="5956">MSFIDWATLVAGILGLALITIGAWMIYPPAGFIIAGSGLLTWSYIISRAMARAGAKG</sequence>
<feature type="transmembrane region" description="Helical" evidence="1">
    <location>
        <begin position="32"/>
        <end position="51"/>
    </location>
</feature>
<dbReference type="EMBL" id="JRYB01000001">
    <property type="protein sequence ID" value="OIJ40940.1"/>
    <property type="molecule type" value="Genomic_DNA"/>
</dbReference>
<comment type="caution">
    <text evidence="2">The sequence shown here is derived from an EMBL/GenBank/DDBJ whole genome shotgun (WGS) entry which is preliminary data.</text>
</comment>
<dbReference type="Proteomes" id="UP000180246">
    <property type="component" value="Unassembled WGS sequence"/>
</dbReference>
<dbReference type="AlphaFoldDB" id="A0A1S2N7Z8"/>
<keyword evidence="1" id="KW-0812">Transmembrane</keyword>
<dbReference type="RefSeq" id="WP_177185573.1">
    <property type="nucleotide sequence ID" value="NZ_CAUQYF010000004.1"/>
</dbReference>
<feature type="transmembrane region" description="Helical" evidence="1">
    <location>
        <begin position="7"/>
        <end position="26"/>
    </location>
</feature>
<gene>
    <name evidence="2" type="ORF">LO55_5027</name>
</gene>
<keyword evidence="1" id="KW-1133">Transmembrane helix</keyword>
<protein>
    <submittedName>
        <fullName evidence="2">Putative membrane protein</fullName>
    </submittedName>
</protein>
<accession>A0A1S2N7Z8</accession>
<evidence type="ECO:0000313" key="2">
    <source>
        <dbReference type="EMBL" id="OIJ40940.1"/>
    </source>
</evidence>
<evidence type="ECO:0000313" key="3">
    <source>
        <dbReference type="Proteomes" id="UP000180246"/>
    </source>
</evidence>
<reference evidence="2 3" key="1">
    <citation type="submission" date="2014-10" db="EMBL/GenBank/DDBJ databases">
        <authorList>
            <person name="Seo M.-J."/>
            <person name="Seok Y.J."/>
            <person name="Cha I.-T."/>
        </authorList>
    </citation>
    <scope>NUCLEOTIDE SEQUENCE [LARGE SCALE GENOMIC DNA]</scope>
    <source>
        <strain evidence="2 3">NEU</strain>
    </source>
</reference>
<organism evidence="2 3">
    <name type="scientific">Massilia timonae</name>
    <dbReference type="NCBI Taxonomy" id="47229"/>
    <lineage>
        <taxon>Bacteria</taxon>
        <taxon>Pseudomonadati</taxon>
        <taxon>Pseudomonadota</taxon>
        <taxon>Betaproteobacteria</taxon>
        <taxon>Burkholderiales</taxon>
        <taxon>Oxalobacteraceae</taxon>
        <taxon>Telluria group</taxon>
        <taxon>Massilia</taxon>
    </lineage>
</organism>
<proteinExistence type="predicted"/>